<gene>
    <name evidence="2" type="ORF">RM574_25600</name>
</gene>
<accession>A0ABD5EF70</accession>
<evidence type="ECO:0000313" key="2">
    <source>
        <dbReference type="EMBL" id="MDT0418860.1"/>
    </source>
</evidence>
<organism evidence="2 3">
    <name type="scientific">Streptomyces evansiae</name>
    <dbReference type="NCBI Taxonomy" id="3075535"/>
    <lineage>
        <taxon>Bacteria</taxon>
        <taxon>Bacillati</taxon>
        <taxon>Actinomycetota</taxon>
        <taxon>Actinomycetes</taxon>
        <taxon>Kitasatosporales</taxon>
        <taxon>Streptomycetaceae</taxon>
        <taxon>Streptomyces</taxon>
    </lineage>
</organism>
<proteinExistence type="predicted"/>
<dbReference type="Proteomes" id="UP001183607">
    <property type="component" value="Unassembled WGS sequence"/>
</dbReference>
<reference evidence="3" key="1">
    <citation type="submission" date="2023-07" db="EMBL/GenBank/DDBJ databases">
        <title>30 novel species of actinomycetes from the DSMZ collection.</title>
        <authorList>
            <person name="Nouioui I."/>
        </authorList>
    </citation>
    <scope>NUCLEOTIDE SEQUENCE [LARGE SCALE GENOMIC DNA]</scope>
    <source>
        <strain evidence="3">DSM 41982</strain>
    </source>
</reference>
<comment type="caution">
    <text evidence="2">The sequence shown here is derived from an EMBL/GenBank/DDBJ whole genome shotgun (WGS) entry which is preliminary data.</text>
</comment>
<evidence type="ECO:0000313" key="3">
    <source>
        <dbReference type="Proteomes" id="UP001183607"/>
    </source>
</evidence>
<protein>
    <submittedName>
        <fullName evidence="2">Uncharacterized protein</fullName>
    </submittedName>
</protein>
<feature type="region of interest" description="Disordered" evidence="1">
    <location>
        <begin position="1"/>
        <end position="56"/>
    </location>
</feature>
<feature type="compositionally biased region" description="Pro residues" evidence="1">
    <location>
        <begin position="25"/>
        <end position="39"/>
    </location>
</feature>
<feature type="region of interest" description="Disordered" evidence="1">
    <location>
        <begin position="83"/>
        <end position="112"/>
    </location>
</feature>
<dbReference type="EMBL" id="JAVRER010000056">
    <property type="protein sequence ID" value="MDT0418860.1"/>
    <property type="molecule type" value="Genomic_DNA"/>
</dbReference>
<dbReference type="AlphaFoldDB" id="A0ABD5EF70"/>
<feature type="region of interest" description="Disordered" evidence="1">
    <location>
        <begin position="217"/>
        <end position="239"/>
    </location>
</feature>
<feature type="compositionally biased region" description="Gly residues" evidence="1">
    <location>
        <begin position="85"/>
        <end position="106"/>
    </location>
</feature>
<evidence type="ECO:0000256" key="1">
    <source>
        <dbReference type="SAM" id="MobiDB-lite"/>
    </source>
</evidence>
<name>A0ABD5EF70_9ACTN</name>
<sequence>MSSVYDWASDDGQGFEAPGRTRAVPPRPAEAPRVPPPASGSPAPDEGRGGGGRVRGFAAGAGEAAGAFVGAAGGGWVPPVNVHLHGGGNGGNGGRGNGGGGRGGAPGRYEGDRHQGDRLIYAVERIELRSDKDILALGKAINYLGRELYLILGMRAEEVNGVLSTYRGKWYTFGAGARVKARLVSAHLKVSAEAAKALGVGALKMAAAFDRHFVQPEREARRKASGSKPQRPRFTIGDE</sequence>
<dbReference type="RefSeq" id="WP_093853371.1">
    <property type="nucleotide sequence ID" value="NZ_JAVRER010000056.1"/>
</dbReference>